<keyword evidence="1" id="KW-0573">Peptidoglycan synthesis</keyword>
<reference evidence="3 4" key="1">
    <citation type="submission" date="2019-03" db="EMBL/GenBank/DDBJ databases">
        <title>Genomic Encyclopedia of Type Strains, Phase IV (KMG-IV): sequencing the most valuable type-strain genomes for metagenomic binning, comparative biology and taxonomic classification.</title>
        <authorList>
            <person name="Goeker M."/>
        </authorList>
    </citation>
    <scope>NUCLEOTIDE SEQUENCE [LARGE SCALE GENOMIC DNA]</scope>
    <source>
        <strain evidence="3 4">DSM 11603</strain>
    </source>
</reference>
<name>A0A4R6YJ66_9HYPH</name>
<comment type="pathway">
    <text evidence="1">Cell wall biogenesis; peptidoglycan biosynthesis.</text>
</comment>
<accession>A0A4R6YJ66</accession>
<dbReference type="PANTHER" id="PTHR38589:SF1">
    <property type="entry name" value="BLR0621 PROTEIN"/>
    <property type="match status" value="1"/>
</dbReference>
<organism evidence="3 4">
    <name type="scientific">Aquamicrobium defluvii</name>
    <dbReference type="NCBI Taxonomy" id="69279"/>
    <lineage>
        <taxon>Bacteria</taxon>
        <taxon>Pseudomonadati</taxon>
        <taxon>Pseudomonadota</taxon>
        <taxon>Alphaproteobacteria</taxon>
        <taxon>Hyphomicrobiales</taxon>
        <taxon>Phyllobacteriaceae</taxon>
        <taxon>Aquamicrobium</taxon>
    </lineage>
</organism>
<dbReference type="GO" id="GO:0016740">
    <property type="term" value="F:transferase activity"/>
    <property type="evidence" value="ECO:0007669"/>
    <property type="project" value="InterPro"/>
</dbReference>
<dbReference type="GO" id="GO:0071555">
    <property type="term" value="P:cell wall organization"/>
    <property type="evidence" value="ECO:0007669"/>
    <property type="project" value="UniProtKB-UniRule"/>
</dbReference>
<dbReference type="PROSITE" id="PS52029">
    <property type="entry name" value="LD_TPASE"/>
    <property type="match status" value="1"/>
</dbReference>
<dbReference type="GO" id="GO:0009252">
    <property type="term" value="P:peptidoglycan biosynthetic process"/>
    <property type="evidence" value="ECO:0007669"/>
    <property type="project" value="UniProtKB-KW"/>
</dbReference>
<dbReference type="InterPro" id="IPR005490">
    <property type="entry name" value="LD_TPept_cat_dom"/>
</dbReference>
<dbReference type="EMBL" id="SNZF01000003">
    <property type="protein sequence ID" value="TDR37092.1"/>
    <property type="molecule type" value="Genomic_DNA"/>
</dbReference>
<dbReference type="PANTHER" id="PTHR38589">
    <property type="entry name" value="BLR0621 PROTEIN"/>
    <property type="match status" value="1"/>
</dbReference>
<dbReference type="CDD" id="cd16913">
    <property type="entry name" value="YkuD_like"/>
    <property type="match status" value="1"/>
</dbReference>
<proteinExistence type="predicted"/>
<dbReference type="Proteomes" id="UP000294958">
    <property type="component" value="Unassembled WGS sequence"/>
</dbReference>
<keyword evidence="1" id="KW-0133">Cell shape</keyword>
<dbReference type="Pfam" id="PF03734">
    <property type="entry name" value="YkuD"/>
    <property type="match status" value="1"/>
</dbReference>
<evidence type="ECO:0000256" key="1">
    <source>
        <dbReference type="PROSITE-ProRule" id="PRU01373"/>
    </source>
</evidence>
<feature type="active site" description="Nucleophile" evidence="1">
    <location>
        <position position="184"/>
    </location>
</feature>
<evidence type="ECO:0000313" key="3">
    <source>
        <dbReference type="EMBL" id="TDR37092.1"/>
    </source>
</evidence>
<evidence type="ECO:0000259" key="2">
    <source>
        <dbReference type="PROSITE" id="PS52029"/>
    </source>
</evidence>
<dbReference type="GO" id="GO:0008360">
    <property type="term" value="P:regulation of cell shape"/>
    <property type="evidence" value="ECO:0007669"/>
    <property type="project" value="UniProtKB-UniRule"/>
</dbReference>
<feature type="active site" description="Proton donor/acceptor" evidence="1">
    <location>
        <position position="172"/>
    </location>
</feature>
<feature type="domain" description="L,D-TPase catalytic" evidence="2">
    <location>
        <begin position="40"/>
        <end position="208"/>
    </location>
</feature>
<protein>
    <submittedName>
        <fullName evidence="3">L,D-peptidoglycan transpeptidase YkuD (ErfK/YbiS/YcfS/YnhG family)</fullName>
    </submittedName>
</protein>
<keyword evidence="1" id="KW-0961">Cell wall biogenesis/degradation</keyword>
<dbReference type="AlphaFoldDB" id="A0A4R6YJ66"/>
<comment type="caution">
    <text evidence="3">The sequence shown here is derived from an EMBL/GenBank/DDBJ whole genome shotgun (WGS) entry which is preliminary data.</text>
</comment>
<gene>
    <name evidence="3" type="ORF">DES43_10317</name>
</gene>
<keyword evidence="4" id="KW-1185">Reference proteome</keyword>
<sequence length="209" mass="23210">MRKVTGKLPITPICSVARSYRKMRGRNAATETFPGSLSALVVRARPGNPTQGLLQAGYLVFSCALGRGGITSNKREGDGATPLAVMRLLSGYFRSDRFAPARRTRLPMAACDAALGWCDAPADRNYNRPVRLPYKAGHETMQRTDHLYDACLVLDWNIAPRKRGRGSAIFFHLARPGYKPTEGCVAISRRDMERLLPHLSRRTVLKVVR</sequence>
<evidence type="ECO:0000313" key="4">
    <source>
        <dbReference type="Proteomes" id="UP000294958"/>
    </source>
</evidence>